<accession>A0ABS2BJB2</accession>
<dbReference type="Gene3D" id="3.30.70.100">
    <property type="match status" value="1"/>
</dbReference>
<name>A0ABS2BJB2_9NEIS</name>
<dbReference type="PANTHER" id="PTHR46594:SF4">
    <property type="entry name" value="P-TYPE CATION-TRANSPORTING ATPASE"/>
    <property type="match status" value="1"/>
</dbReference>
<sequence>MEHIEIRIDGMSCGGCVASVTRALQAVEGVKTVSVTLDPPLARVDFDGADTDAAEIERSIEDAGYDVIR</sequence>
<dbReference type="Pfam" id="PF00403">
    <property type="entry name" value="HMA"/>
    <property type="match status" value="1"/>
</dbReference>
<dbReference type="PROSITE" id="PS50846">
    <property type="entry name" value="HMA_2"/>
    <property type="match status" value="1"/>
</dbReference>
<dbReference type="PRINTS" id="PR00946">
    <property type="entry name" value="HGSCAVENGER"/>
</dbReference>
<keyword evidence="1" id="KW-0479">Metal-binding</keyword>
<evidence type="ECO:0000313" key="3">
    <source>
        <dbReference type="EMBL" id="MBM3115535.1"/>
    </source>
</evidence>
<evidence type="ECO:0000256" key="1">
    <source>
        <dbReference type="ARBA" id="ARBA00022723"/>
    </source>
</evidence>
<dbReference type="PANTHER" id="PTHR46594">
    <property type="entry name" value="P-TYPE CATION-TRANSPORTING ATPASE"/>
    <property type="match status" value="1"/>
</dbReference>
<dbReference type="EMBL" id="JAESND010000002">
    <property type="protein sequence ID" value="MBM3115535.1"/>
    <property type="molecule type" value="Genomic_DNA"/>
</dbReference>
<dbReference type="SUPFAM" id="SSF55008">
    <property type="entry name" value="HMA, heavy metal-associated domain"/>
    <property type="match status" value="1"/>
</dbReference>
<dbReference type="PROSITE" id="PS01047">
    <property type="entry name" value="HMA_1"/>
    <property type="match status" value="1"/>
</dbReference>
<dbReference type="InterPro" id="IPR001802">
    <property type="entry name" value="MerP/CopZ"/>
</dbReference>
<reference evidence="3 4" key="1">
    <citation type="submission" date="2021-01" db="EMBL/GenBank/DDBJ databases">
        <title>Draft Genome Sequence and Polyhydroxyalkanoate Biosynthetic Potential of Jeongeupia naejangsanensis Type Strain DSM 24253.</title>
        <authorList>
            <person name="Turrini P."/>
            <person name="Artuso I."/>
            <person name="Lugli G.A."/>
            <person name="Frangipani E."/>
            <person name="Ventura M."/>
            <person name="Visca P."/>
        </authorList>
    </citation>
    <scope>NUCLEOTIDE SEQUENCE [LARGE SCALE GENOMIC DNA]</scope>
    <source>
        <strain evidence="3 4">DSM 24253</strain>
    </source>
</reference>
<protein>
    <submittedName>
        <fullName evidence="3">Heavy-metal-associated domain-containing protein</fullName>
    </submittedName>
</protein>
<dbReference type="Proteomes" id="UP000809431">
    <property type="component" value="Unassembled WGS sequence"/>
</dbReference>
<dbReference type="InterPro" id="IPR036163">
    <property type="entry name" value="HMA_dom_sf"/>
</dbReference>
<dbReference type="CDD" id="cd00371">
    <property type="entry name" value="HMA"/>
    <property type="match status" value="1"/>
</dbReference>
<proteinExistence type="predicted"/>
<dbReference type="RefSeq" id="WP_203537196.1">
    <property type="nucleotide sequence ID" value="NZ_JAESND010000002.1"/>
</dbReference>
<comment type="caution">
    <text evidence="3">The sequence shown here is derived from an EMBL/GenBank/DDBJ whole genome shotgun (WGS) entry which is preliminary data.</text>
</comment>
<keyword evidence="4" id="KW-1185">Reference proteome</keyword>
<gene>
    <name evidence="3" type="ORF">JMJ54_06830</name>
</gene>
<organism evidence="3 4">
    <name type="scientific">Jeongeupia naejangsanensis</name>
    <dbReference type="NCBI Taxonomy" id="613195"/>
    <lineage>
        <taxon>Bacteria</taxon>
        <taxon>Pseudomonadati</taxon>
        <taxon>Pseudomonadota</taxon>
        <taxon>Betaproteobacteria</taxon>
        <taxon>Neisseriales</taxon>
        <taxon>Chitinibacteraceae</taxon>
        <taxon>Jeongeupia</taxon>
    </lineage>
</organism>
<evidence type="ECO:0000259" key="2">
    <source>
        <dbReference type="PROSITE" id="PS50846"/>
    </source>
</evidence>
<evidence type="ECO:0000313" key="4">
    <source>
        <dbReference type="Proteomes" id="UP000809431"/>
    </source>
</evidence>
<dbReference type="InterPro" id="IPR017969">
    <property type="entry name" value="Heavy-metal-associated_CS"/>
</dbReference>
<dbReference type="InterPro" id="IPR006121">
    <property type="entry name" value="HMA_dom"/>
</dbReference>
<feature type="domain" description="HMA" evidence="2">
    <location>
        <begin position="2"/>
        <end position="68"/>
    </location>
</feature>